<evidence type="ECO:0000259" key="4">
    <source>
        <dbReference type="Pfam" id="PF20736"/>
    </source>
</evidence>
<evidence type="ECO:0000313" key="5">
    <source>
        <dbReference type="EMBL" id="EGF91705.1"/>
    </source>
</evidence>
<proteinExistence type="predicted"/>
<feature type="chain" id="PRO_5003314127" description="Tat twin-arginine translocation pathway signal sequence domain protein" evidence="1">
    <location>
        <begin position="30"/>
        <end position="800"/>
    </location>
</feature>
<dbReference type="Proteomes" id="UP000006512">
    <property type="component" value="Unassembled WGS sequence"/>
</dbReference>
<feature type="domain" description="Non-reducing end beta-L-arabinofuranosidase-like GH127 catalytic" evidence="2">
    <location>
        <begin position="50"/>
        <end position="438"/>
    </location>
</feature>
<feature type="signal peptide" evidence="1">
    <location>
        <begin position="1"/>
        <end position="29"/>
    </location>
</feature>
<dbReference type="Pfam" id="PF20736">
    <property type="entry name" value="Glyco_hydro127M"/>
    <property type="match status" value="1"/>
</dbReference>
<dbReference type="InterPro" id="IPR006311">
    <property type="entry name" value="TAT_signal"/>
</dbReference>
<evidence type="ECO:0000313" key="6">
    <source>
        <dbReference type="Proteomes" id="UP000006512"/>
    </source>
</evidence>
<dbReference type="PANTHER" id="PTHR31151">
    <property type="entry name" value="PROLINE-TRNA LIGASE (DUF1680)"/>
    <property type="match status" value="1"/>
</dbReference>
<keyword evidence="1" id="KW-0732">Signal</keyword>
<dbReference type="EMBL" id="GL883077">
    <property type="protein sequence ID" value="EGF91705.1"/>
    <property type="molecule type" value="Genomic_DNA"/>
</dbReference>
<dbReference type="SUPFAM" id="SSF48208">
    <property type="entry name" value="Six-hairpin glycosidases"/>
    <property type="match status" value="1"/>
</dbReference>
<dbReference type="eggNOG" id="COG3533">
    <property type="taxonomic scope" value="Bacteria"/>
</dbReference>
<dbReference type="Pfam" id="PF07944">
    <property type="entry name" value="Beta-AFase-like_GH127_cat"/>
    <property type="match status" value="1"/>
</dbReference>
<dbReference type="PANTHER" id="PTHR31151:SF0">
    <property type="entry name" value="PROLINE-TRNA LIGASE (DUF1680)"/>
    <property type="match status" value="1"/>
</dbReference>
<dbReference type="GO" id="GO:0005975">
    <property type="term" value="P:carbohydrate metabolic process"/>
    <property type="evidence" value="ECO:0007669"/>
    <property type="project" value="InterPro"/>
</dbReference>
<dbReference type="InterPro" id="IPR008928">
    <property type="entry name" value="6-hairpin_glycosidase_sf"/>
</dbReference>
<evidence type="ECO:0008006" key="7">
    <source>
        <dbReference type="Google" id="ProtNLM"/>
    </source>
</evidence>
<feature type="domain" description="Non-reducing end beta-L-arabinofuranosidase-like GH127 middle" evidence="4">
    <location>
        <begin position="448"/>
        <end position="540"/>
    </location>
</feature>
<reference evidence="6" key="1">
    <citation type="submission" date="2011-03" db="EMBL/GenBank/DDBJ databases">
        <title>Draft genome sequence of Brevundimonas diminuta.</title>
        <authorList>
            <person name="Brown P.J.B."/>
            <person name="Buechlein A."/>
            <person name="Hemmerich C."/>
            <person name="Brun Y.V."/>
        </authorList>
    </citation>
    <scope>NUCLEOTIDE SEQUENCE [LARGE SCALE GENOMIC DNA]</scope>
    <source>
        <strain evidence="6">C19</strain>
    </source>
</reference>
<dbReference type="STRING" id="715226.ABI_01350"/>
<protein>
    <recommendedName>
        <fullName evidence="7">Tat twin-arginine translocation pathway signal sequence domain protein</fullName>
    </recommendedName>
</protein>
<accession>F4QI67</accession>
<evidence type="ECO:0000256" key="1">
    <source>
        <dbReference type="SAM" id="SignalP"/>
    </source>
</evidence>
<evidence type="ECO:0000259" key="3">
    <source>
        <dbReference type="Pfam" id="PF20620"/>
    </source>
</evidence>
<keyword evidence="6" id="KW-1185">Reference proteome</keyword>
<name>F4QI67_9CAUL</name>
<sequence>MPLSVDRRFLLRGAAGGTLLAAASGGAMARDAAPNPTKVPAAATAVPLSDVRLLPSPFLTAVEANTKYLMFLSPDRMLHNYHKFAGLPVKGEIYGGWESDTIAGEALGHYLSALSLLYAQTGHAEARTRIEYIIAELAKVQAAHGDGYAAGFMRKRKDASIVDGKEIFAEIMAGDIRSAGFDLNGCWVPFYNWHKLFAGLMDAQTYAGIDAGIPVAVALGGYIEKVFAALNDEQVQKVLDCEHGGINESFAELYTRTKDPRWLALAERIYHHRILDPLTAGEDKLANNHANTQVPKLVGLARLYEITGKPGYRKASSFFWDRVVNHHSFAIGGNADREYFFEPDTIAKHITEQTCESCNTYNMLKLTRHLYAWTPNAAWFDYYERAHLNHIMAHQNPETGMFAYMVPLMSGTGREYSTPEDSFWCCVLSGIESHSKHGDSIYWQSDDTLFVNLFIPSKLTWNKAAFELTTQYPYDSRVAFKVTQSSGAKAFTVAVRIPGWAKSHTLLVNGKPALAAIDKGYALIRRTWKAGDVVTLDLPLELRFEGTAGDDKVVALLRGPMVLAADLGAIEDSWQGDAPALVGSDLLGSFTPESVEKAVYRSNGIGRPGDMTFRPFYSQYTRRTAVYFNRYNDAEWADAQVAYQAEQARLKDLAARSVDVMHLGEMQPERDHNLLTQGNSYPVVYRGRNGRDARTGGWFTFEMKVQKDGREAGPLVLEATYWGSEFNRSFTIEVDGTVIAHERLSGRQPGAWIDVDYPIPHELTKGKSRVTIKFNAQEGKTAGPVFGVRLFTAAPAGVAA</sequence>
<dbReference type="AlphaFoldDB" id="F4QI67"/>
<dbReference type="HOGENOM" id="CLU_008033_1_0_5"/>
<evidence type="ECO:0000259" key="2">
    <source>
        <dbReference type="Pfam" id="PF07944"/>
    </source>
</evidence>
<feature type="domain" description="Glycoside hydrolase GH146 substrate-binding" evidence="3">
    <location>
        <begin position="653"/>
        <end position="790"/>
    </location>
</feature>
<dbReference type="RefSeq" id="WP_006270868.1">
    <property type="nucleotide sequence ID" value="NZ_GL883077.1"/>
</dbReference>
<dbReference type="PROSITE" id="PS51318">
    <property type="entry name" value="TAT"/>
    <property type="match status" value="1"/>
</dbReference>
<dbReference type="InterPro" id="IPR012878">
    <property type="entry name" value="Beta-AFase-like_GH127_cat"/>
</dbReference>
<dbReference type="InterPro" id="IPR046544">
    <property type="entry name" value="GH146_SB_dom"/>
</dbReference>
<dbReference type="InterPro" id="IPR049046">
    <property type="entry name" value="Beta-AFase-like_GH127_middle"/>
</dbReference>
<gene>
    <name evidence="5" type="ORF">ABI_01350</name>
</gene>
<organism evidence="5 6">
    <name type="scientific">Asticcacaulis biprosthecium C19</name>
    <dbReference type="NCBI Taxonomy" id="715226"/>
    <lineage>
        <taxon>Bacteria</taxon>
        <taxon>Pseudomonadati</taxon>
        <taxon>Pseudomonadota</taxon>
        <taxon>Alphaproteobacteria</taxon>
        <taxon>Caulobacterales</taxon>
        <taxon>Caulobacteraceae</taxon>
        <taxon>Asticcacaulis</taxon>
    </lineage>
</organism>
<dbReference type="Pfam" id="PF20620">
    <property type="entry name" value="DUF6805"/>
    <property type="match status" value="1"/>
</dbReference>